<accession>A0ACD3AEU2</accession>
<reference evidence="1 2" key="1">
    <citation type="journal article" date="2019" name="Nat. Ecol. Evol.">
        <title>Megaphylogeny resolves global patterns of mushroom evolution.</title>
        <authorList>
            <person name="Varga T."/>
            <person name="Krizsan K."/>
            <person name="Foldi C."/>
            <person name="Dima B."/>
            <person name="Sanchez-Garcia M."/>
            <person name="Sanchez-Ramirez S."/>
            <person name="Szollosi G.J."/>
            <person name="Szarkandi J.G."/>
            <person name="Papp V."/>
            <person name="Albert L."/>
            <person name="Andreopoulos W."/>
            <person name="Angelini C."/>
            <person name="Antonin V."/>
            <person name="Barry K.W."/>
            <person name="Bougher N.L."/>
            <person name="Buchanan P."/>
            <person name="Buyck B."/>
            <person name="Bense V."/>
            <person name="Catcheside P."/>
            <person name="Chovatia M."/>
            <person name="Cooper J."/>
            <person name="Damon W."/>
            <person name="Desjardin D."/>
            <person name="Finy P."/>
            <person name="Geml J."/>
            <person name="Haridas S."/>
            <person name="Hughes K."/>
            <person name="Justo A."/>
            <person name="Karasinski D."/>
            <person name="Kautmanova I."/>
            <person name="Kiss B."/>
            <person name="Kocsube S."/>
            <person name="Kotiranta H."/>
            <person name="LaButti K.M."/>
            <person name="Lechner B.E."/>
            <person name="Liimatainen K."/>
            <person name="Lipzen A."/>
            <person name="Lukacs Z."/>
            <person name="Mihaltcheva S."/>
            <person name="Morgado L.N."/>
            <person name="Niskanen T."/>
            <person name="Noordeloos M.E."/>
            <person name="Ohm R.A."/>
            <person name="Ortiz-Santana B."/>
            <person name="Ovrebo C."/>
            <person name="Racz N."/>
            <person name="Riley R."/>
            <person name="Savchenko A."/>
            <person name="Shiryaev A."/>
            <person name="Soop K."/>
            <person name="Spirin V."/>
            <person name="Szebenyi C."/>
            <person name="Tomsovsky M."/>
            <person name="Tulloss R.E."/>
            <person name="Uehling J."/>
            <person name="Grigoriev I.V."/>
            <person name="Vagvolgyi C."/>
            <person name="Papp T."/>
            <person name="Martin F.M."/>
            <person name="Miettinen O."/>
            <person name="Hibbett D.S."/>
            <person name="Nagy L.G."/>
        </authorList>
    </citation>
    <scope>NUCLEOTIDE SEQUENCE [LARGE SCALE GENOMIC DNA]</scope>
    <source>
        <strain evidence="1 2">NL-1719</strain>
    </source>
</reference>
<protein>
    <submittedName>
        <fullName evidence="1">Uncharacterized protein</fullName>
    </submittedName>
</protein>
<organism evidence="1 2">
    <name type="scientific">Pluteus cervinus</name>
    <dbReference type="NCBI Taxonomy" id="181527"/>
    <lineage>
        <taxon>Eukaryota</taxon>
        <taxon>Fungi</taxon>
        <taxon>Dikarya</taxon>
        <taxon>Basidiomycota</taxon>
        <taxon>Agaricomycotina</taxon>
        <taxon>Agaricomycetes</taxon>
        <taxon>Agaricomycetidae</taxon>
        <taxon>Agaricales</taxon>
        <taxon>Pluteineae</taxon>
        <taxon>Pluteaceae</taxon>
        <taxon>Pluteus</taxon>
    </lineage>
</organism>
<evidence type="ECO:0000313" key="1">
    <source>
        <dbReference type="EMBL" id="TFK64066.1"/>
    </source>
</evidence>
<dbReference type="Proteomes" id="UP000308600">
    <property type="component" value="Unassembled WGS sequence"/>
</dbReference>
<sequence length="140" mass="16911">MNLFSLKYALGWTPGSVQSSPHMGRQCHETSVLFFFRIRIQRYARFLWYFSCFLFIGLPYYYVLYFLQTSEYTYVCRTPSMNELSDGIDPPDIHDDHFPSFPKRLRRWAKVYWRREQTISVAIFVSVLVPFLAWLIHRFL</sequence>
<dbReference type="EMBL" id="ML208490">
    <property type="protein sequence ID" value="TFK64066.1"/>
    <property type="molecule type" value="Genomic_DNA"/>
</dbReference>
<name>A0ACD3AEU2_9AGAR</name>
<gene>
    <name evidence="1" type="ORF">BDN72DRAFT_286127</name>
</gene>
<evidence type="ECO:0000313" key="2">
    <source>
        <dbReference type="Proteomes" id="UP000308600"/>
    </source>
</evidence>
<proteinExistence type="predicted"/>
<keyword evidence="2" id="KW-1185">Reference proteome</keyword>